<protein>
    <submittedName>
        <fullName evidence="1">Uncharacterized protein</fullName>
    </submittedName>
</protein>
<evidence type="ECO:0000313" key="1">
    <source>
        <dbReference type="EMBL" id="ANM86658.1"/>
    </source>
</evidence>
<organism evidence="1">
    <name type="scientific">Cladonia uncialis subsp. uncialis</name>
    <dbReference type="NCBI Taxonomy" id="180999"/>
    <lineage>
        <taxon>Eukaryota</taxon>
        <taxon>Fungi</taxon>
        <taxon>Dikarya</taxon>
        <taxon>Ascomycota</taxon>
        <taxon>Pezizomycotina</taxon>
        <taxon>Lecanoromycetes</taxon>
        <taxon>OSLEUM clade</taxon>
        <taxon>Lecanoromycetidae</taxon>
        <taxon>Lecanorales</taxon>
        <taxon>Lecanorineae</taxon>
        <taxon>Cladoniaceae</taxon>
        <taxon>Cladonia</taxon>
    </lineage>
</organism>
<accession>A0A1Z1C4W6</accession>
<dbReference type="AlphaFoldDB" id="A0A1Z1C4W6"/>
<dbReference type="EMBL" id="KX264288">
    <property type="protein sequence ID" value="ANM86658.1"/>
    <property type="molecule type" value="Genomic_DNA"/>
</dbReference>
<reference evidence="1" key="1">
    <citation type="submission" date="2016-05" db="EMBL/GenBank/DDBJ databases">
        <title>Lichen genome sequencing reveals its rich biosynthetic potential.</title>
        <authorList>
            <person name="Bertrand R.L."/>
            <person name="Abdel-Hameed M."/>
            <person name="Sorensen J.L."/>
        </authorList>
    </citation>
    <scope>NUCLEOTIDE SEQUENCE</scope>
</reference>
<evidence type="ECO:0000313" key="2">
    <source>
        <dbReference type="EMBL" id="AUW30914.1"/>
    </source>
</evidence>
<dbReference type="EMBL" id="MG777482">
    <property type="protein sequence ID" value="AUW30914.1"/>
    <property type="molecule type" value="Genomic_DNA"/>
</dbReference>
<name>A0A1Z1C4W6_CLAUC</name>
<reference evidence="2" key="2">
    <citation type="submission" date="2017-12" db="EMBL/GenBank/DDBJ databases">
        <title>Genome Sequencing Reveals a Rich Biosynthetic Potential.</title>
        <authorList>
            <person name="Bertrand R.L."/>
            <person name="Abdel-Hameed M.E."/>
            <person name="Sorensen J.L."/>
        </authorList>
    </citation>
    <scope>NUCLEOTIDE SEQUENCE</scope>
</reference>
<sequence>MVSRYTTIGLWRPTLQYLMRNHLAVDEDFSDSTARLQISFLRIEKNFGQNVVEPLKDVLINRSTPDYLNLNEHAAQCLEQMVSALKLWHKEVDGAIDKVMGELL</sequence>
<proteinExistence type="predicted"/>